<feature type="region of interest" description="Disordered" evidence="7">
    <location>
        <begin position="322"/>
        <end position="342"/>
    </location>
</feature>
<feature type="transmembrane region" description="Helical" evidence="8">
    <location>
        <begin position="217"/>
        <end position="236"/>
    </location>
</feature>
<feature type="non-terminal residue" evidence="10">
    <location>
        <position position="1"/>
    </location>
</feature>
<evidence type="ECO:0000256" key="7">
    <source>
        <dbReference type="SAM" id="MobiDB-lite"/>
    </source>
</evidence>
<feature type="transmembrane region" description="Helical" evidence="8">
    <location>
        <begin position="179"/>
        <end position="197"/>
    </location>
</feature>
<evidence type="ECO:0000256" key="8">
    <source>
        <dbReference type="SAM" id="Phobius"/>
    </source>
</evidence>
<feature type="domain" description="NADH:quinone oxidoreductase/Mrp antiporter transmembrane" evidence="9">
    <location>
        <begin position="16"/>
        <end position="226"/>
    </location>
</feature>
<feature type="transmembrane region" description="Helical" evidence="8">
    <location>
        <begin position="257"/>
        <end position="276"/>
    </location>
</feature>
<dbReference type="NCBIfam" id="TIGR01972">
    <property type="entry name" value="NDH_I_M"/>
    <property type="match status" value="1"/>
</dbReference>
<evidence type="ECO:0000256" key="6">
    <source>
        <dbReference type="RuleBase" id="RU000320"/>
    </source>
</evidence>
<comment type="similarity">
    <text evidence="2">Belongs to the complex I subunit 4 family.</text>
</comment>
<keyword evidence="3 6" id="KW-0812">Transmembrane</keyword>
<organism evidence="10">
    <name type="scientific">Thermosulfidibacter takaii</name>
    <dbReference type="NCBI Taxonomy" id="412593"/>
    <lineage>
        <taxon>Bacteria</taxon>
        <taxon>Pseudomonadati</taxon>
        <taxon>Thermosulfidibacterota</taxon>
        <taxon>Thermosulfidibacteria</taxon>
        <taxon>Thermosulfidibacterales</taxon>
        <taxon>Thermosulfidibacteraceae</taxon>
    </lineage>
</organism>
<comment type="caution">
    <text evidence="10">The sequence shown here is derived from an EMBL/GenBank/DDBJ whole genome shotgun (WGS) entry which is preliminary data.</text>
</comment>
<dbReference type="Pfam" id="PF00361">
    <property type="entry name" value="Proton_antipo_M"/>
    <property type="match status" value="1"/>
</dbReference>
<proteinExistence type="inferred from homology"/>
<reference evidence="10" key="1">
    <citation type="journal article" date="2020" name="mSystems">
        <title>Genome- and Community-Level Interaction Insights into Carbon Utilization and Element Cycling Functions of Hydrothermarchaeota in Hydrothermal Sediment.</title>
        <authorList>
            <person name="Zhou Z."/>
            <person name="Liu Y."/>
            <person name="Xu W."/>
            <person name="Pan J."/>
            <person name="Luo Z.H."/>
            <person name="Li M."/>
        </authorList>
    </citation>
    <scope>NUCLEOTIDE SEQUENCE [LARGE SCALE GENOMIC DNA]</scope>
    <source>
        <strain evidence="10">HyVt-115</strain>
    </source>
</reference>
<dbReference type="GO" id="GO:0008137">
    <property type="term" value="F:NADH dehydrogenase (ubiquinone) activity"/>
    <property type="evidence" value="ECO:0007669"/>
    <property type="project" value="InterPro"/>
</dbReference>
<accession>A0A7C0YED5</accession>
<dbReference type="PANTHER" id="PTHR43507">
    <property type="entry name" value="NADH-UBIQUINONE OXIDOREDUCTASE CHAIN 4"/>
    <property type="match status" value="1"/>
</dbReference>
<feature type="transmembrane region" description="Helical" evidence="8">
    <location>
        <begin position="110"/>
        <end position="129"/>
    </location>
</feature>
<sequence>NYVKWVYNMHIPGGFQFWLFLAFFLGFAIKVPLFPFHTWLPDAHVEAPTAGSVILAGILLKMGTYGFVRFSLPLFPEASRYFIPFIALLSIIAIIYGALCALAQEDMKKLVAYSSVSHMGLVMLAMFALNPIGIQGSVLQMLNHGVSTGALFLIVGIIYERRHTRLIREFGGLSKVVPAFATFFMITMLSSIGLPGLNGFIGEFTCLAGVFKYNWRYAAFAVTGVILGAGYMLWLYQRTMFGRITNPKNIGIADMNLREWIYMTPLVITFIWIGIYPKPVFNIMKVTVDHLVEQVNPDYFKQKAQHEAKLKKALFYPTKSGDFAGAPSSLKVSEREKSHRLD</sequence>
<dbReference type="GO" id="GO:0003954">
    <property type="term" value="F:NADH dehydrogenase activity"/>
    <property type="evidence" value="ECO:0007669"/>
    <property type="project" value="TreeGrafter"/>
</dbReference>
<name>A0A7C0YED5_9BACT</name>
<dbReference type="Proteomes" id="UP000885690">
    <property type="component" value="Unassembled WGS sequence"/>
</dbReference>
<evidence type="ECO:0000256" key="2">
    <source>
        <dbReference type="ARBA" id="ARBA00009025"/>
    </source>
</evidence>
<dbReference type="AlphaFoldDB" id="A0A7C0YED5"/>
<dbReference type="EMBL" id="DQWS01000222">
    <property type="protein sequence ID" value="HDD53580.1"/>
    <property type="molecule type" value="Genomic_DNA"/>
</dbReference>
<evidence type="ECO:0000259" key="9">
    <source>
        <dbReference type="Pfam" id="PF00361"/>
    </source>
</evidence>
<dbReference type="PRINTS" id="PR01437">
    <property type="entry name" value="NUOXDRDTASE4"/>
</dbReference>
<evidence type="ECO:0000256" key="1">
    <source>
        <dbReference type="ARBA" id="ARBA00004127"/>
    </source>
</evidence>
<dbReference type="InterPro" id="IPR010227">
    <property type="entry name" value="NADH_Q_OxRdtase_chainM/4"/>
</dbReference>
<feature type="transmembrane region" description="Helical" evidence="8">
    <location>
        <begin position="52"/>
        <end position="75"/>
    </location>
</feature>
<evidence type="ECO:0000256" key="4">
    <source>
        <dbReference type="ARBA" id="ARBA00022989"/>
    </source>
</evidence>
<feature type="transmembrane region" description="Helical" evidence="8">
    <location>
        <begin position="15"/>
        <end position="40"/>
    </location>
</feature>
<dbReference type="InterPro" id="IPR003918">
    <property type="entry name" value="NADH_UbQ_OxRdtase"/>
</dbReference>
<keyword evidence="5 8" id="KW-0472">Membrane</keyword>
<keyword evidence="4 8" id="KW-1133">Transmembrane helix</keyword>
<dbReference type="InterPro" id="IPR001750">
    <property type="entry name" value="ND/Mrp_TM"/>
</dbReference>
<dbReference type="GO" id="GO:0015990">
    <property type="term" value="P:electron transport coupled proton transport"/>
    <property type="evidence" value="ECO:0007669"/>
    <property type="project" value="TreeGrafter"/>
</dbReference>
<feature type="transmembrane region" description="Helical" evidence="8">
    <location>
        <begin position="141"/>
        <end position="159"/>
    </location>
</feature>
<dbReference type="PANTHER" id="PTHR43507:SF1">
    <property type="entry name" value="NADH-UBIQUINONE OXIDOREDUCTASE CHAIN 4"/>
    <property type="match status" value="1"/>
</dbReference>
<feature type="compositionally biased region" description="Basic and acidic residues" evidence="7">
    <location>
        <begin position="332"/>
        <end position="342"/>
    </location>
</feature>
<dbReference type="GO" id="GO:0048039">
    <property type="term" value="F:ubiquinone binding"/>
    <property type="evidence" value="ECO:0007669"/>
    <property type="project" value="TreeGrafter"/>
</dbReference>
<protein>
    <submittedName>
        <fullName evidence="10">NADH-quinone oxidoreductase subunit M</fullName>
    </submittedName>
</protein>
<feature type="transmembrane region" description="Helical" evidence="8">
    <location>
        <begin position="81"/>
        <end position="103"/>
    </location>
</feature>
<dbReference type="GO" id="GO:0012505">
    <property type="term" value="C:endomembrane system"/>
    <property type="evidence" value="ECO:0007669"/>
    <property type="project" value="UniProtKB-SubCell"/>
</dbReference>
<evidence type="ECO:0000313" key="10">
    <source>
        <dbReference type="EMBL" id="HDD53580.1"/>
    </source>
</evidence>
<evidence type="ECO:0000256" key="5">
    <source>
        <dbReference type="ARBA" id="ARBA00023136"/>
    </source>
</evidence>
<comment type="subcellular location">
    <subcellularLocation>
        <location evidence="1">Endomembrane system</location>
        <topology evidence="1">Multi-pass membrane protein</topology>
    </subcellularLocation>
    <subcellularLocation>
        <location evidence="6">Membrane</location>
        <topology evidence="6">Multi-pass membrane protein</topology>
    </subcellularLocation>
</comment>
<dbReference type="GO" id="GO:0016020">
    <property type="term" value="C:membrane"/>
    <property type="evidence" value="ECO:0007669"/>
    <property type="project" value="UniProtKB-SubCell"/>
</dbReference>
<dbReference type="GO" id="GO:0042773">
    <property type="term" value="P:ATP synthesis coupled electron transport"/>
    <property type="evidence" value="ECO:0007669"/>
    <property type="project" value="InterPro"/>
</dbReference>
<gene>
    <name evidence="10" type="ORF">ENF32_05900</name>
</gene>
<evidence type="ECO:0000256" key="3">
    <source>
        <dbReference type="ARBA" id="ARBA00022692"/>
    </source>
</evidence>